<gene>
    <name evidence="2" type="ORF">MNBD_NITROSPINAE02-164</name>
</gene>
<feature type="domain" description="CobQ/CobB/MinD/ParA nucleotide binding" evidence="1">
    <location>
        <begin position="3"/>
        <end position="50"/>
    </location>
</feature>
<organism evidence="2">
    <name type="scientific">hydrothermal vent metagenome</name>
    <dbReference type="NCBI Taxonomy" id="652676"/>
    <lineage>
        <taxon>unclassified sequences</taxon>
        <taxon>metagenomes</taxon>
        <taxon>ecological metagenomes</taxon>
    </lineage>
</organism>
<evidence type="ECO:0000259" key="1">
    <source>
        <dbReference type="Pfam" id="PF01656"/>
    </source>
</evidence>
<sequence>MKIAVAGKGGVGKTTFSGSLARLLGEENAGKVFAIDADPNTNLASSIGFTYEEASEFTPLIEMKTLIEERTGAAPGSMGEYFKLNPKVDDLPDRFKKEFKGVMFLLTGAMKEPSSGCYCPENALLKN</sequence>
<proteinExistence type="predicted"/>
<dbReference type="EMBL" id="UOGE01000064">
    <property type="protein sequence ID" value="VAX21306.1"/>
    <property type="molecule type" value="Genomic_DNA"/>
</dbReference>
<evidence type="ECO:0000313" key="2">
    <source>
        <dbReference type="EMBL" id="VAX21306.1"/>
    </source>
</evidence>
<dbReference type="SUPFAM" id="SSF52540">
    <property type="entry name" value="P-loop containing nucleoside triphosphate hydrolases"/>
    <property type="match status" value="1"/>
</dbReference>
<dbReference type="InterPro" id="IPR027417">
    <property type="entry name" value="P-loop_NTPase"/>
</dbReference>
<name>A0A3B1BSM5_9ZZZZ</name>
<protein>
    <submittedName>
        <fullName evidence="2">CO dehydrogenase accessory protein CooC (Nickel insertion)</fullName>
    </submittedName>
</protein>
<dbReference type="AlphaFoldDB" id="A0A3B1BSM5"/>
<dbReference type="Gene3D" id="3.40.50.300">
    <property type="entry name" value="P-loop containing nucleotide triphosphate hydrolases"/>
    <property type="match status" value="1"/>
</dbReference>
<accession>A0A3B1BSM5</accession>
<dbReference type="InterPro" id="IPR002586">
    <property type="entry name" value="CobQ/CobB/MinD/ParA_Nub-bd_dom"/>
</dbReference>
<dbReference type="Pfam" id="PF01656">
    <property type="entry name" value="CbiA"/>
    <property type="match status" value="1"/>
</dbReference>
<reference evidence="2" key="1">
    <citation type="submission" date="2018-06" db="EMBL/GenBank/DDBJ databases">
        <authorList>
            <person name="Zhirakovskaya E."/>
        </authorList>
    </citation>
    <scope>NUCLEOTIDE SEQUENCE</scope>
</reference>
<feature type="non-terminal residue" evidence="2">
    <location>
        <position position="127"/>
    </location>
</feature>